<gene>
    <name evidence="2" type="primary">LOC112045743</name>
</gene>
<sequence length="210" mass="23743">MSKLSREQLCSCIRSVLDISKSTTSGFLDLVTIQIALRKHDPHKFTRYAGAPESFIRVCILGDEKHCDEAALLKVPFVNLKQLQLLQDNKTLVRRLAHRYDAFLASKEILEVLPVLVGPAFDKAGKCPTLLTHEESMEEKINELKETIKIRLDKLSCFTMIVGHAEMGVDELADNIIEEMDLLTAILKRSWNNVHDLTIKSSSGIEFELH</sequence>
<evidence type="ECO:0000313" key="2">
    <source>
        <dbReference type="RefSeq" id="XP_023937816.2"/>
    </source>
</evidence>
<dbReference type="GeneID" id="112045743"/>
<dbReference type="SUPFAM" id="SSF56808">
    <property type="entry name" value="Ribosomal protein L1"/>
    <property type="match status" value="1"/>
</dbReference>
<keyword evidence="1" id="KW-1185">Reference proteome</keyword>
<evidence type="ECO:0000313" key="1">
    <source>
        <dbReference type="Proteomes" id="UP001652582"/>
    </source>
</evidence>
<dbReference type="InterPro" id="IPR016095">
    <property type="entry name" value="Ribosomal_uL1_3-a/b-sand"/>
</dbReference>
<organism evidence="1 2">
    <name type="scientific">Bicyclus anynana</name>
    <name type="common">Squinting bush brown butterfly</name>
    <dbReference type="NCBI Taxonomy" id="110368"/>
    <lineage>
        <taxon>Eukaryota</taxon>
        <taxon>Metazoa</taxon>
        <taxon>Ecdysozoa</taxon>
        <taxon>Arthropoda</taxon>
        <taxon>Hexapoda</taxon>
        <taxon>Insecta</taxon>
        <taxon>Pterygota</taxon>
        <taxon>Neoptera</taxon>
        <taxon>Endopterygota</taxon>
        <taxon>Lepidoptera</taxon>
        <taxon>Glossata</taxon>
        <taxon>Ditrysia</taxon>
        <taxon>Papilionoidea</taxon>
        <taxon>Nymphalidae</taxon>
        <taxon>Satyrinae</taxon>
        <taxon>Satyrini</taxon>
        <taxon>Mycalesina</taxon>
        <taxon>Bicyclus</taxon>
    </lineage>
</organism>
<dbReference type="PANTHER" id="PTHR23105">
    <property type="entry name" value="RIBOSOMAL PROTEIN L7AE FAMILY MEMBER"/>
    <property type="match status" value="1"/>
</dbReference>
<dbReference type="Gene3D" id="3.40.50.790">
    <property type="match status" value="1"/>
</dbReference>
<name>A0A6J1N4I6_BICAN</name>
<dbReference type="InterPro" id="IPR028364">
    <property type="entry name" value="Ribosomal_uL1/biogenesis"/>
</dbReference>
<proteinExistence type="predicted"/>
<dbReference type="Gene3D" id="3.30.190.20">
    <property type="match status" value="1"/>
</dbReference>
<dbReference type="CDD" id="cd00403">
    <property type="entry name" value="Ribosomal_L1"/>
    <property type="match status" value="1"/>
</dbReference>
<dbReference type="AlphaFoldDB" id="A0A6J1N4I6"/>
<dbReference type="OrthoDB" id="6936141at2759"/>
<dbReference type="KEGG" id="bany:112045743"/>
<dbReference type="Proteomes" id="UP001652582">
    <property type="component" value="Chromosome Z"/>
</dbReference>
<protein>
    <submittedName>
        <fullName evidence="2">60S ribosomal protein L10a-like</fullName>
    </submittedName>
</protein>
<dbReference type="InterPro" id="IPR050257">
    <property type="entry name" value="eL8/uL1-like"/>
</dbReference>
<reference evidence="2" key="1">
    <citation type="submission" date="2025-08" db="UniProtKB">
        <authorList>
            <consortium name="RefSeq"/>
        </authorList>
    </citation>
    <scope>IDENTIFICATION</scope>
</reference>
<dbReference type="Pfam" id="PF00687">
    <property type="entry name" value="Ribosomal_L1"/>
    <property type="match status" value="1"/>
</dbReference>
<accession>A0A6J1N4I6</accession>
<dbReference type="InterPro" id="IPR023674">
    <property type="entry name" value="Ribosomal_uL1-like"/>
</dbReference>
<dbReference type="GO" id="GO:0003723">
    <property type="term" value="F:RNA binding"/>
    <property type="evidence" value="ECO:0007669"/>
    <property type="project" value="InterPro"/>
</dbReference>
<dbReference type="RefSeq" id="XP_023937816.2">
    <property type="nucleotide sequence ID" value="XM_024082048.2"/>
</dbReference>